<evidence type="ECO:0000256" key="2">
    <source>
        <dbReference type="ARBA" id="ARBA00022679"/>
    </source>
</evidence>
<protein>
    <submittedName>
        <fullName evidence="5">DUF563 domain-containing protein</fullName>
    </submittedName>
</protein>
<dbReference type="Gene3D" id="3.40.50.150">
    <property type="entry name" value="Vaccinia Virus protein VP39"/>
    <property type="match status" value="1"/>
</dbReference>
<dbReference type="PANTHER" id="PTHR20961">
    <property type="entry name" value="GLYCOSYLTRANSFERASE"/>
    <property type="match status" value="1"/>
</dbReference>
<evidence type="ECO:0000256" key="3">
    <source>
        <dbReference type="ARBA" id="ARBA00023180"/>
    </source>
</evidence>
<organism evidence="5 6">
    <name type="scientific">Histidinibacterium lentulum</name>
    <dbReference type="NCBI Taxonomy" id="2480588"/>
    <lineage>
        <taxon>Bacteria</taxon>
        <taxon>Pseudomonadati</taxon>
        <taxon>Pseudomonadota</taxon>
        <taxon>Alphaproteobacteria</taxon>
        <taxon>Rhodobacterales</taxon>
        <taxon>Paracoccaceae</taxon>
        <taxon>Histidinibacterium</taxon>
    </lineage>
</organism>
<name>A0A3N2R664_9RHOB</name>
<evidence type="ECO:0000256" key="1">
    <source>
        <dbReference type="ARBA" id="ARBA00022676"/>
    </source>
</evidence>
<proteinExistence type="predicted"/>
<gene>
    <name evidence="5" type="ORF">EAT49_06715</name>
</gene>
<evidence type="ECO:0000313" key="6">
    <source>
        <dbReference type="Proteomes" id="UP000268016"/>
    </source>
</evidence>
<dbReference type="Pfam" id="PF13578">
    <property type="entry name" value="Methyltransf_24"/>
    <property type="match status" value="1"/>
</dbReference>
<evidence type="ECO:0000313" key="5">
    <source>
        <dbReference type="EMBL" id="ROU02985.1"/>
    </source>
</evidence>
<dbReference type="InterPro" id="IPR029063">
    <property type="entry name" value="SAM-dependent_MTases_sf"/>
</dbReference>
<dbReference type="Pfam" id="PF04577">
    <property type="entry name" value="Glyco_transf_61"/>
    <property type="match status" value="1"/>
</dbReference>
<comment type="caution">
    <text evidence="5">The sequence shown here is derived from an EMBL/GenBank/DDBJ whole genome shotgun (WGS) entry which is preliminary data.</text>
</comment>
<dbReference type="InterPro" id="IPR049625">
    <property type="entry name" value="Glyco_transf_61_cat"/>
</dbReference>
<keyword evidence="1" id="KW-0328">Glycosyltransferase</keyword>
<dbReference type="EMBL" id="RDRB01000003">
    <property type="protein sequence ID" value="ROU02985.1"/>
    <property type="molecule type" value="Genomic_DNA"/>
</dbReference>
<dbReference type="InterPro" id="IPR007657">
    <property type="entry name" value="Glycosyltransferase_61"/>
</dbReference>
<accession>A0A3N2R664</accession>
<keyword evidence="6" id="KW-1185">Reference proteome</keyword>
<dbReference type="Proteomes" id="UP000268016">
    <property type="component" value="Unassembled WGS sequence"/>
</dbReference>
<keyword evidence="3" id="KW-0325">Glycoprotein</keyword>
<dbReference type="OrthoDB" id="288504at2"/>
<dbReference type="RefSeq" id="WP_123641538.1">
    <property type="nucleotide sequence ID" value="NZ_ML119083.1"/>
</dbReference>
<reference evidence="5 6" key="1">
    <citation type="submission" date="2018-10" db="EMBL/GenBank/DDBJ databases">
        <title>Histidinibacterium lentulum gen. nov., sp. nov., a marine bacterium from the culture broth of Picochlorum sp. 122.</title>
        <authorList>
            <person name="Wang G."/>
        </authorList>
    </citation>
    <scope>NUCLEOTIDE SEQUENCE [LARGE SCALE GENOMIC DNA]</scope>
    <source>
        <strain evidence="5 6">B17</strain>
    </source>
</reference>
<dbReference type="SUPFAM" id="SSF53335">
    <property type="entry name" value="S-adenosyl-L-methionine-dependent methyltransferases"/>
    <property type="match status" value="1"/>
</dbReference>
<feature type="domain" description="Glycosyltransferase 61 catalytic" evidence="4">
    <location>
        <begin position="384"/>
        <end position="488"/>
    </location>
</feature>
<dbReference type="GO" id="GO:0016757">
    <property type="term" value="F:glycosyltransferase activity"/>
    <property type="evidence" value="ECO:0007669"/>
    <property type="project" value="UniProtKB-KW"/>
</dbReference>
<dbReference type="AlphaFoldDB" id="A0A3N2R664"/>
<evidence type="ECO:0000259" key="4">
    <source>
        <dbReference type="Pfam" id="PF04577"/>
    </source>
</evidence>
<keyword evidence="2" id="KW-0808">Transferase</keyword>
<sequence length="555" mass="61171">MHQQPESAEINVARVPLWARGAIKHLAGLIADREKPVKVLEFGSGGSTIFLLKQGAEVTSVEHHPGWAESLQAKAASLGLGENLRLLLRDRPYANVVESFARGTTFDILLVDGRERVDCLKAALPLVAPDGLVLLDDAQRSRYWPAFRALAHVRSTMFEDRARSTVIWDLASADQDQRFVAKTFPDAAHWDHPRPGTILVPDLHARSDHVGPGYILRKPLVENDPTIRRLRQLGYIAGEASYTAPHVFRFDNPMIRIDQGRKFVAHRGAVYTNGAGEPFTVAKKPPPFGKVTPLSGLTLDLSAPGAGRFAFFLLSSLPKLDLIGEIGLTLEDIDHILINSGAPWARSLVALACKGKAPDIVAFSQRTPAFGPERMIGFESVRAGRFTPAWVYDFLDRVFAGDADPAQSENLELSPRVYISRQRAQGRRIVNHEEVMKILKPLGFQEVFAEDHPPQVLASALRKTEVLLSPHGAGLANLIFCPANARIIELFGSHYTPQYYYLARDRGQSYSSVPCMNDAGKNALDYHQSAVGEREEINREDIVVPLDVLEAALSG</sequence>